<dbReference type="PaxDb" id="3218-PP1S282_44V6.1"/>
<reference evidence="1 3" key="2">
    <citation type="journal article" date="2018" name="Plant J.">
        <title>The Physcomitrella patens chromosome-scale assembly reveals moss genome structure and evolution.</title>
        <authorList>
            <person name="Lang D."/>
            <person name="Ullrich K.K."/>
            <person name="Murat F."/>
            <person name="Fuchs J."/>
            <person name="Jenkins J."/>
            <person name="Haas F.B."/>
            <person name="Piednoel M."/>
            <person name="Gundlach H."/>
            <person name="Van Bel M."/>
            <person name="Meyberg R."/>
            <person name="Vives C."/>
            <person name="Morata J."/>
            <person name="Symeonidi A."/>
            <person name="Hiss M."/>
            <person name="Muchero W."/>
            <person name="Kamisugi Y."/>
            <person name="Saleh O."/>
            <person name="Blanc G."/>
            <person name="Decker E.L."/>
            <person name="van Gessel N."/>
            <person name="Grimwood J."/>
            <person name="Hayes R.D."/>
            <person name="Graham S.W."/>
            <person name="Gunter L.E."/>
            <person name="McDaniel S.F."/>
            <person name="Hoernstein S.N.W."/>
            <person name="Larsson A."/>
            <person name="Li F.W."/>
            <person name="Perroud P.F."/>
            <person name="Phillips J."/>
            <person name="Ranjan P."/>
            <person name="Rokshar D.S."/>
            <person name="Rothfels C.J."/>
            <person name="Schneider L."/>
            <person name="Shu S."/>
            <person name="Stevenson D.W."/>
            <person name="Thummler F."/>
            <person name="Tillich M."/>
            <person name="Villarreal Aguilar J.C."/>
            <person name="Widiez T."/>
            <person name="Wong G.K."/>
            <person name="Wymore A."/>
            <person name="Zhang Y."/>
            <person name="Zimmer A.D."/>
            <person name="Quatrano R.S."/>
            <person name="Mayer K.F.X."/>
            <person name="Goodstein D."/>
            <person name="Casacuberta J.M."/>
            <person name="Vandepoele K."/>
            <person name="Reski R."/>
            <person name="Cuming A.C."/>
            <person name="Tuskan G.A."/>
            <person name="Maumus F."/>
            <person name="Salse J."/>
            <person name="Schmutz J."/>
            <person name="Rensing S.A."/>
        </authorList>
    </citation>
    <scope>NUCLEOTIDE SEQUENCE [LARGE SCALE GENOMIC DNA]</scope>
    <source>
        <strain evidence="2 3">cv. Gransden 2004</strain>
    </source>
</reference>
<dbReference type="EMBL" id="ABEU02000006">
    <property type="protein sequence ID" value="PNR52282.1"/>
    <property type="molecule type" value="Genomic_DNA"/>
</dbReference>
<keyword evidence="3" id="KW-1185">Reference proteome</keyword>
<organism evidence="1">
    <name type="scientific">Physcomitrium patens</name>
    <name type="common">Spreading-leaved earth moss</name>
    <name type="synonym">Physcomitrella patens</name>
    <dbReference type="NCBI Taxonomy" id="3218"/>
    <lineage>
        <taxon>Eukaryota</taxon>
        <taxon>Viridiplantae</taxon>
        <taxon>Streptophyta</taxon>
        <taxon>Embryophyta</taxon>
        <taxon>Bryophyta</taxon>
        <taxon>Bryophytina</taxon>
        <taxon>Bryopsida</taxon>
        <taxon>Funariidae</taxon>
        <taxon>Funariales</taxon>
        <taxon>Funariaceae</taxon>
        <taxon>Physcomitrium</taxon>
    </lineage>
</organism>
<evidence type="ECO:0000313" key="1">
    <source>
        <dbReference type="EMBL" id="PNR52282.1"/>
    </source>
</evidence>
<proteinExistence type="predicted"/>
<name>A0A2K1KET0_PHYPA</name>
<protein>
    <submittedName>
        <fullName evidence="1 2">Uncharacterized protein</fullName>
    </submittedName>
</protein>
<evidence type="ECO:0000313" key="2">
    <source>
        <dbReference type="EnsemblPlants" id="PAC:32976938.CDS.1"/>
    </source>
</evidence>
<dbReference type="Gramene" id="Pp3c6_7970V3.1">
    <property type="protein sequence ID" value="PAC:32976938.CDS.1"/>
    <property type="gene ID" value="Pp3c6_7970"/>
</dbReference>
<dbReference type="InParanoid" id="A0A2K1KET0"/>
<gene>
    <name evidence="1" type="ORF">PHYPA_008656</name>
</gene>
<dbReference type="AlphaFoldDB" id="A0A2K1KET0"/>
<sequence>MDGWTDRKIDCYNVAVDQAMLVQPDGAILCRSEDWCPRSMVWASAARVVAVAQTSPLNVPWVRLDAVELKNVRK</sequence>
<reference evidence="2" key="3">
    <citation type="submission" date="2020-12" db="UniProtKB">
        <authorList>
            <consortium name="EnsemblPlants"/>
        </authorList>
    </citation>
    <scope>IDENTIFICATION</scope>
</reference>
<accession>A0A2K1KET0</accession>
<dbReference type="EnsemblPlants" id="Pp3c6_7970V3.1">
    <property type="protein sequence ID" value="PAC:32976938.CDS.1"/>
    <property type="gene ID" value="Pp3c6_7970"/>
</dbReference>
<evidence type="ECO:0000313" key="3">
    <source>
        <dbReference type="Proteomes" id="UP000006727"/>
    </source>
</evidence>
<dbReference type="Proteomes" id="UP000006727">
    <property type="component" value="Chromosome 6"/>
</dbReference>
<reference evidence="1 3" key="1">
    <citation type="journal article" date="2008" name="Science">
        <title>The Physcomitrella genome reveals evolutionary insights into the conquest of land by plants.</title>
        <authorList>
            <person name="Rensing S."/>
            <person name="Lang D."/>
            <person name="Zimmer A."/>
            <person name="Terry A."/>
            <person name="Salamov A."/>
            <person name="Shapiro H."/>
            <person name="Nishiyama T."/>
            <person name="Perroud P.-F."/>
            <person name="Lindquist E."/>
            <person name="Kamisugi Y."/>
            <person name="Tanahashi T."/>
            <person name="Sakakibara K."/>
            <person name="Fujita T."/>
            <person name="Oishi K."/>
            <person name="Shin-I T."/>
            <person name="Kuroki Y."/>
            <person name="Toyoda A."/>
            <person name="Suzuki Y."/>
            <person name="Hashimoto A."/>
            <person name="Yamaguchi K."/>
            <person name="Sugano A."/>
            <person name="Kohara Y."/>
            <person name="Fujiyama A."/>
            <person name="Anterola A."/>
            <person name="Aoki S."/>
            <person name="Ashton N."/>
            <person name="Barbazuk W.B."/>
            <person name="Barker E."/>
            <person name="Bennetzen J."/>
            <person name="Bezanilla M."/>
            <person name="Blankenship R."/>
            <person name="Cho S.H."/>
            <person name="Dutcher S."/>
            <person name="Estelle M."/>
            <person name="Fawcett J.A."/>
            <person name="Gundlach H."/>
            <person name="Hanada K."/>
            <person name="Heyl A."/>
            <person name="Hicks K.A."/>
            <person name="Hugh J."/>
            <person name="Lohr M."/>
            <person name="Mayer K."/>
            <person name="Melkozernov A."/>
            <person name="Murata T."/>
            <person name="Nelson D."/>
            <person name="Pils B."/>
            <person name="Prigge M."/>
            <person name="Reiss B."/>
            <person name="Renner T."/>
            <person name="Rombauts S."/>
            <person name="Rushton P."/>
            <person name="Sanderfoot A."/>
            <person name="Schween G."/>
            <person name="Shiu S.-H."/>
            <person name="Stueber K."/>
            <person name="Theodoulou F.L."/>
            <person name="Tu H."/>
            <person name="Van de Peer Y."/>
            <person name="Verrier P.J."/>
            <person name="Waters E."/>
            <person name="Wood A."/>
            <person name="Yang L."/>
            <person name="Cove D."/>
            <person name="Cuming A."/>
            <person name="Hasebe M."/>
            <person name="Lucas S."/>
            <person name="Mishler D.B."/>
            <person name="Reski R."/>
            <person name="Grigoriev I."/>
            <person name="Quatrano R.S."/>
            <person name="Boore J.L."/>
        </authorList>
    </citation>
    <scope>NUCLEOTIDE SEQUENCE [LARGE SCALE GENOMIC DNA]</scope>
    <source>
        <strain evidence="2 3">cv. Gransden 2004</strain>
    </source>
</reference>